<dbReference type="Gene3D" id="1.10.10.60">
    <property type="entry name" value="Homeodomain-like"/>
    <property type="match status" value="1"/>
</dbReference>
<feature type="domain" description="HTH araC/xylS-type" evidence="4">
    <location>
        <begin position="150"/>
        <end position="247"/>
    </location>
</feature>
<comment type="caution">
    <text evidence="5">The sequence shown here is derived from an EMBL/GenBank/DDBJ whole genome shotgun (WGS) entry which is preliminary data.</text>
</comment>
<dbReference type="RefSeq" id="WP_144091396.1">
    <property type="nucleotide sequence ID" value="NZ_CAMLBV010000045.1"/>
</dbReference>
<dbReference type="EMBL" id="VMHM01000003">
    <property type="protein sequence ID" value="TSK04717.1"/>
    <property type="molecule type" value="Genomic_DNA"/>
</dbReference>
<evidence type="ECO:0000256" key="3">
    <source>
        <dbReference type="ARBA" id="ARBA00023163"/>
    </source>
</evidence>
<evidence type="ECO:0000313" key="6">
    <source>
        <dbReference type="Proteomes" id="UP000319483"/>
    </source>
</evidence>
<dbReference type="Pfam" id="PF12833">
    <property type="entry name" value="HTH_18"/>
    <property type="match status" value="1"/>
</dbReference>
<protein>
    <submittedName>
        <fullName evidence="5">AraC family transcriptional regulator</fullName>
    </submittedName>
</protein>
<evidence type="ECO:0000313" key="5">
    <source>
        <dbReference type="EMBL" id="TSK04717.1"/>
    </source>
</evidence>
<sequence>MSGEKSLIKIYKQNLVTLCFVYNITTDWHRHPCFQLTVSLHNISFELETQSEKREVFGFIVQSNLPHKLKAQGICFINLFVDPESNYYHLLSHFTEKNSVYILTSEETLKIANYFIKSVTINQPIDIYHVYRFLCKCDLNYLYDQDNRINKAISIISSLPIKKISSREIAAKIHLSESRFLHLFRSKLGINFRGYLLWKRLQDVIDILDSSETLTTLANDKGFSDSAHLSRTCFSNFGIRPSQIKQALCNEHNDSMCGKHYCLYNVFQALYI</sequence>
<dbReference type="SUPFAM" id="SSF46689">
    <property type="entry name" value="Homeodomain-like"/>
    <property type="match status" value="1"/>
</dbReference>
<keyword evidence="1" id="KW-0805">Transcription regulation</keyword>
<keyword evidence="2" id="KW-0238">DNA-binding</keyword>
<evidence type="ECO:0000259" key="4">
    <source>
        <dbReference type="PROSITE" id="PS01124"/>
    </source>
</evidence>
<dbReference type="PANTHER" id="PTHR43280:SF2">
    <property type="entry name" value="HTH-TYPE TRANSCRIPTIONAL REGULATOR EXSA"/>
    <property type="match status" value="1"/>
</dbReference>
<evidence type="ECO:0000256" key="1">
    <source>
        <dbReference type="ARBA" id="ARBA00023015"/>
    </source>
</evidence>
<dbReference type="GO" id="GO:0043565">
    <property type="term" value="F:sequence-specific DNA binding"/>
    <property type="evidence" value="ECO:0007669"/>
    <property type="project" value="InterPro"/>
</dbReference>
<dbReference type="InterPro" id="IPR018060">
    <property type="entry name" value="HTH_AraC"/>
</dbReference>
<dbReference type="PANTHER" id="PTHR43280">
    <property type="entry name" value="ARAC-FAMILY TRANSCRIPTIONAL REGULATOR"/>
    <property type="match status" value="1"/>
</dbReference>
<evidence type="ECO:0000256" key="2">
    <source>
        <dbReference type="ARBA" id="ARBA00023125"/>
    </source>
</evidence>
<dbReference type="InterPro" id="IPR009057">
    <property type="entry name" value="Homeodomain-like_sf"/>
</dbReference>
<dbReference type="Proteomes" id="UP000319483">
    <property type="component" value="Unassembled WGS sequence"/>
</dbReference>
<gene>
    <name evidence="5" type="ORF">FPQ15_02565</name>
</gene>
<dbReference type="GO" id="GO:0003700">
    <property type="term" value="F:DNA-binding transcription factor activity"/>
    <property type="evidence" value="ECO:0007669"/>
    <property type="project" value="InterPro"/>
</dbReference>
<reference evidence="5 6" key="1">
    <citation type="submission" date="2019-07" db="EMBL/GenBank/DDBJ databases">
        <title>Gilliamella genomes.</title>
        <authorList>
            <person name="Zheng H."/>
        </authorList>
    </citation>
    <scope>NUCLEOTIDE SEQUENCE [LARGE SCALE GENOMIC DNA]</scope>
    <source>
        <strain evidence="5 6">W8127</strain>
    </source>
</reference>
<accession>A0A556SUA5</accession>
<organism evidence="5 6">
    <name type="scientific">Gilliamella apicola</name>
    <dbReference type="NCBI Taxonomy" id="1196095"/>
    <lineage>
        <taxon>Bacteria</taxon>
        <taxon>Pseudomonadati</taxon>
        <taxon>Pseudomonadota</taxon>
        <taxon>Gammaproteobacteria</taxon>
        <taxon>Orbales</taxon>
        <taxon>Orbaceae</taxon>
        <taxon>Gilliamella</taxon>
    </lineage>
</organism>
<proteinExistence type="predicted"/>
<keyword evidence="3" id="KW-0804">Transcription</keyword>
<dbReference type="AlphaFoldDB" id="A0A556SUA5"/>
<dbReference type="SMART" id="SM00342">
    <property type="entry name" value="HTH_ARAC"/>
    <property type="match status" value="1"/>
</dbReference>
<dbReference type="PROSITE" id="PS01124">
    <property type="entry name" value="HTH_ARAC_FAMILY_2"/>
    <property type="match status" value="1"/>
</dbReference>
<name>A0A556SUA5_9GAMM</name>